<dbReference type="PANTHER" id="PTHR30069">
    <property type="entry name" value="TONB-DEPENDENT OUTER MEMBRANE RECEPTOR"/>
    <property type="match status" value="1"/>
</dbReference>
<keyword evidence="8 15" id="KW-0675">Receptor</keyword>
<evidence type="ECO:0000259" key="14">
    <source>
        <dbReference type="Pfam" id="PF07715"/>
    </source>
</evidence>
<sequence length="695" mass="76764">MMKNWFLFLYVLLAVGSLHAQKNAQPDTTRVLQTVIVKGYEQNRQLKEVSAAINVVNVAQLQRYNNTSLLPALNATPGVHMEERSPGSYRLNIRGSTLRSPFGVRNVKVYWNGIPLTDPGGNTYLNQLSFYNVNSIEVLKGPASSLYGAGTGGAVLINSLPDSQAPGINLHYATGSFNFQNLNAQIITGNSDHNNTFGYTHQTSDGYREHTRLRRDVATWETRFKANDKQELSASVLYGDLYYQTPGGLTAAQYNTNPRAARPAAGAFPSAADAKAAIYQKTFLAGLTHQYRFTENFQNTSVVYGAFSNIKNPTFRNYERRSEPHFGGRTVFTFNKQWQQASLQVSFGGEGQRGFFNTKTFGNAGGNPDTVQTDDDIDNYIYSGFIQTDLHLPGNWSLSAGASINKSSITITRLTGPQMGKLTASFNSEWAPRIALSKKLLPGMLLYASISRGFSPPTTAEILPSTSIINTSLQAEHGVNYEAGIKSNWLQQRLYVEVNTFYYKLKNAIVQRRDASGADYFTNAGSTRQRGIESQASYQLLPTDHRFVNNARLWISHTYNNFSYTDFKVVATDYSGNKLPGVATHTVTAGVDISTRPGWYLNLTWYYSDPIALNDANTDKASSYNLAGGRTGWRKSIGKTILMDLFAGIDNAFNVTYSLGNDINATGGRYYNAAPGVNYYGGVSFRFKCLKGAQK</sequence>
<feature type="signal peptide" evidence="12">
    <location>
        <begin position="1"/>
        <end position="20"/>
    </location>
</feature>
<dbReference type="Pfam" id="PF00593">
    <property type="entry name" value="TonB_dep_Rec_b-barrel"/>
    <property type="match status" value="1"/>
</dbReference>
<dbReference type="AlphaFoldDB" id="A0A1V9GA32"/>
<protein>
    <submittedName>
        <fullName evidence="15">TonB-dependent receptor</fullName>
    </submittedName>
</protein>
<evidence type="ECO:0000313" key="16">
    <source>
        <dbReference type="Proteomes" id="UP000192796"/>
    </source>
</evidence>
<dbReference type="InterPro" id="IPR000531">
    <property type="entry name" value="Beta-barrel_TonB"/>
</dbReference>
<evidence type="ECO:0000256" key="10">
    <source>
        <dbReference type="PROSITE-ProRule" id="PRU01360"/>
    </source>
</evidence>
<comment type="similarity">
    <text evidence="10 11">Belongs to the TonB-dependent receptor family.</text>
</comment>
<evidence type="ECO:0000256" key="2">
    <source>
        <dbReference type="ARBA" id="ARBA00022448"/>
    </source>
</evidence>
<proteinExistence type="inferred from homology"/>
<evidence type="ECO:0000313" key="15">
    <source>
        <dbReference type="EMBL" id="OQP67437.1"/>
    </source>
</evidence>
<keyword evidence="6 11" id="KW-0798">TonB box</keyword>
<organism evidence="15 16">
    <name type="scientific">Niastella vici</name>
    <dbReference type="NCBI Taxonomy" id="1703345"/>
    <lineage>
        <taxon>Bacteria</taxon>
        <taxon>Pseudomonadati</taxon>
        <taxon>Bacteroidota</taxon>
        <taxon>Chitinophagia</taxon>
        <taxon>Chitinophagales</taxon>
        <taxon>Chitinophagaceae</taxon>
        <taxon>Niastella</taxon>
    </lineage>
</organism>
<dbReference type="PROSITE" id="PS52016">
    <property type="entry name" value="TONB_DEPENDENT_REC_3"/>
    <property type="match status" value="1"/>
</dbReference>
<keyword evidence="2 10" id="KW-0813">Transport</keyword>
<keyword evidence="3 10" id="KW-1134">Transmembrane beta strand</keyword>
<evidence type="ECO:0000256" key="4">
    <source>
        <dbReference type="ARBA" id="ARBA00022692"/>
    </source>
</evidence>
<accession>A0A1V9GA32</accession>
<dbReference type="SUPFAM" id="SSF56935">
    <property type="entry name" value="Porins"/>
    <property type="match status" value="1"/>
</dbReference>
<name>A0A1V9GA32_9BACT</name>
<comment type="subcellular location">
    <subcellularLocation>
        <location evidence="1 10">Cell outer membrane</location>
        <topology evidence="1 10">Multi-pass membrane protein</topology>
    </subcellularLocation>
</comment>
<evidence type="ECO:0000256" key="12">
    <source>
        <dbReference type="SAM" id="SignalP"/>
    </source>
</evidence>
<evidence type="ECO:0000256" key="7">
    <source>
        <dbReference type="ARBA" id="ARBA00023136"/>
    </source>
</evidence>
<dbReference type="GO" id="GO:0015344">
    <property type="term" value="F:siderophore uptake transmembrane transporter activity"/>
    <property type="evidence" value="ECO:0007669"/>
    <property type="project" value="TreeGrafter"/>
</dbReference>
<evidence type="ECO:0000256" key="5">
    <source>
        <dbReference type="ARBA" id="ARBA00022729"/>
    </source>
</evidence>
<dbReference type="GO" id="GO:0009279">
    <property type="term" value="C:cell outer membrane"/>
    <property type="evidence" value="ECO:0007669"/>
    <property type="project" value="UniProtKB-SubCell"/>
</dbReference>
<dbReference type="InterPro" id="IPR012910">
    <property type="entry name" value="Plug_dom"/>
</dbReference>
<dbReference type="GO" id="GO:0044718">
    <property type="term" value="P:siderophore transmembrane transport"/>
    <property type="evidence" value="ECO:0007669"/>
    <property type="project" value="TreeGrafter"/>
</dbReference>
<evidence type="ECO:0000256" key="1">
    <source>
        <dbReference type="ARBA" id="ARBA00004571"/>
    </source>
</evidence>
<evidence type="ECO:0000256" key="9">
    <source>
        <dbReference type="ARBA" id="ARBA00023237"/>
    </source>
</evidence>
<comment type="caution">
    <text evidence="15">The sequence shown here is derived from an EMBL/GenBank/DDBJ whole genome shotgun (WGS) entry which is preliminary data.</text>
</comment>
<reference evidence="15 16" key="1">
    <citation type="submission" date="2016-03" db="EMBL/GenBank/DDBJ databases">
        <title>Niastella vici sp. nov., isolated from farmland soil.</title>
        <authorList>
            <person name="Chen L."/>
            <person name="Wang D."/>
            <person name="Yang S."/>
            <person name="Wang G."/>
        </authorList>
    </citation>
    <scope>NUCLEOTIDE SEQUENCE [LARGE SCALE GENOMIC DNA]</scope>
    <source>
        <strain evidence="15 16">DJ57</strain>
    </source>
</reference>
<dbReference type="Gene3D" id="2.170.130.10">
    <property type="entry name" value="TonB-dependent receptor, plug domain"/>
    <property type="match status" value="1"/>
</dbReference>
<dbReference type="Proteomes" id="UP000192796">
    <property type="component" value="Unassembled WGS sequence"/>
</dbReference>
<feature type="domain" description="TonB-dependent receptor plug" evidence="14">
    <location>
        <begin position="46"/>
        <end position="155"/>
    </location>
</feature>
<dbReference type="InterPro" id="IPR039426">
    <property type="entry name" value="TonB-dep_rcpt-like"/>
</dbReference>
<keyword evidence="16" id="KW-1185">Reference proteome</keyword>
<feature type="chain" id="PRO_5012190173" evidence="12">
    <location>
        <begin position="21"/>
        <end position="695"/>
    </location>
</feature>
<dbReference type="PANTHER" id="PTHR30069:SF29">
    <property type="entry name" value="HEMOGLOBIN AND HEMOGLOBIN-HAPTOGLOBIN-BINDING PROTEIN 1-RELATED"/>
    <property type="match status" value="1"/>
</dbReference>
<keyword evidence="5 12" id="KW-0732">Signal</keyword>
<evidence type="ECO:0000256" key="8">
    <source>
        <dbReference type="ARBA" id="ARBA00023170"/>
    </source>
</evidence>
<dbReference type="Pfam" id="PF07715">
    <property type="entry name" value="Plug"/>
    <property type="match status" value="1"/>
</dbReference>
<dbReference type="OrthoDB" id="9782587at2"/>
<evidence type="ECO:0000256" key="3">
    <source>
        <dbReference type="ARBA" id="ARBA00022452"/>
    </source>
</evidence>
<evidence type="ECO:0000256" key="11">
    <source>
        <dbReference type="RuleBase" id="RU003357"/>
    </source>
</evidence>
<evidence type="ECO:0000259" key="13">
    <source>
        <dbReference type="Pfam" id="PF00593"/>
    </source>
</evidence>
<dbReference type="STRING" id="1703345.A3860_00205"/>
<dbReference type="InterPro" id="IPR037066">
    <property type="entry name" value="Plug_dom_sf"/>
</dbReference>
<keyword evidence="4 10" id="KW-0812">Transmembrane</keyword>
<dbReference type="InterPro" id="IPR036942">
    <property type="entry name" value="Beta-barrel_TonB_sf"/>
</dbReference>
<keyword evidence="7 10" id="KW-0472">Membrane</keyword>
<dbReference type="Gene3D" id="2.40.170.20">
    <property type="entry name" value="TonB-dependent receptor, beta-barrel domain"/>
    <property type="match status" value="1"/>
</dbReference>
<feature type="domain" description="TonB-dependent receptor-like beta-barrel" evidence="13">
    <location>
        <begin position="230"/>
        <end position="651"/>
    </location>
</feature>
<keyword evidence="9 10" id="KW-0998">Cell outer membrane</keyword>
<dbReference type="EMBL" id="LVYD01000001">
    <property type="protein sequence ID" value="OQP67437.1"/>
    <property type="molecule type" value="Genomic_DNA"/>
</dbReference>
<evidence type="ECO:0000256" key="6">
    <source>
        <dbReference type="ARBA" id="ARBA00023077"/>
    </source>
</evidence>
<gene>
    <name evidence="15" type="ORF">A3860_00205</name>
</gene>